<evidence type="ECO:0000256" key="1">
    <source>
        <dbReference type="SAM" id="MobiDB-lite"/>
    </source>
</evidence>
<feature type="region of interest" description="Disordered" evidence="1">
    <location>
        <begin position="79"/>
        <end position="214"/>
    </location>
</feature>
<evidence type="ECO:0000313" key="2">
    <source>
        <dbReference type="EMBL" id="CAB4347146.1"/>
    </source>
</evidence>
<reference evidence="2" key="1">
    <citation type="submission" date="2020-05" db="EMBL/GenBank/DDBJ databases">
        <authorList>
            <person name="Chiriac C."/>
            <person name="Salcher M."/>
            <person name="Ghai R."/>
            <person name="Kavagutti S V."/>
        </authorList>
    </citation>
    <scope>NUCLEOTIDE SEQUENCE</scope>
</reference>
<gene>
    <name evidence="2" type="ORF">UFOPK3547_01596</name>
</gene>
<feature type="compositionally biased region" description="Pro residues" evidence="1">
    <location>
        <begin position="184"/>
        <end position="197"/>
    </location>
</feature>
<feature type="compositionally biased region" description="Low complexity" evidence="1">
    <location>
        <begin position="198"/>
        <end position="214"/>
    </location>
</feature>
<dbReference type="AlphaFoldDB" id="A0A6J6A0Y1"/>
<protein>
    <submittedName>
        <fullName evidence="2">Unannotated protein</fullName>
    </submittedName>
</protein>
<name>A0A6J6A0Y1_9ZZZZ</name>
<proteinExistence type="predicted"/>
<feature type="compositionally biased region" description="Low complexity" evidence="1">
    <location>
        <begin position="92"/>
        <end position="101"/>
    </location>
</feature>
<accession>A0A6J6A0Y1</accession>
<dbReference type="EMBL" id="CAESAN010000179">
    <property type="protein sequence ID" value="CAB4347146.1"/>
    <property type="molecule type" value="Genomic_DNA"/>
</dbReference>
<sequence>MSAHTAERRLVKSSPELWTEVSDQESLGRRLHAFGEIRITGTDPDSTVAWEGESVSGTVAIEAAGWGTKVTLTVELEGDAREAAPEEPPAQPAAEAVAEPEAVIEIEAAPEPEPKVEAEQKAAAPPEPVAAKRGFFARLFDFGPTIPDPPRATPAEDLPAEEPTAAIAPSPEPAPEPVAEAEPTPEPAPEPIAPPEVEPSVSAEPSAEPAMSSAEIDAALNAVLDDLGAAHHRPFSRS</sequence>
<organism evidence="2">
    <name type="scientific">freshwater metagenome</name>
    <dbReference type="NCBI Taxonomy" id="449393"/>
    <lineage>
        <taxon>unclassified sequences</taxon>
        <taxon>metagenomes</taxon>
        <taxon>ecological metagenomes</taxon>
    </lineage>
</organism>